<evidence type="ECO:0000256" key="2">
    <source>
        <dbReference type="ARBA" id="ARBA00022670"/>
    </source>
</evidence>
<accession>A0A813EC68</accession>
<dbReference type="CDD" id="cd05471">
    <property type="entry name" value="pepsin_like"/>
    <property type="match status" value="1"/>
</dbReference>
<dbReference type="InterPro" id="IPR001461">
    <property type="entry name" value="Aspartic_peptidase_A1"/>
</dbReference>
<dbReference type="InterPro" id="IPR034164">
    <property type="entry name" value="Pepsin-like_dom"/>
</dbReference>
<dbReference type="InterPro" id="IPR021109">
    <property type="entry name" value="Peptidase_aspartic_dom_sf"/>
</dbReference>
<dbReference type="EMBL" id="CAJNNV010011409">
    <property type="protein sequence ID" value="CAE8599722.1"/>
    <property type="molecule type" value="Genomic_DNA"/>
</dbReference>
<protein>
    <recommendedName>
        <fullName evidence="6">Peptidase A1 domain-containing protein</fullName>
    </recommendedName>
</protein>
<sequence>MTSSFTGCGLILFIKLLLCVVSVRGFAGFPSTDACGGSTCELDLQSESDTSSAVQLQHNAAKGQRPSSSINPILRKYSALTRALKSGSASKTASKARSHDDHFQGQLLQANGQSTEAKGLAPLGFRSGTPRIWARAGTPAQGPMNAILDLGSSDVWFTSPSCKTSDMPETVGGTGCPPYRKAIKTASGTCPSSGTYDPSVSSTSSSYCSSCLCEAYSAGWASGGDYSDKLWLGDGPGLDVWMGSITLQQDTTQALDADGIIGLGFTLVAFVTIPTLTTEMQTKGISYFTLCIPQCEAGNPGGGTCESSELGGSYSGFICLGCEAACDVLDGQTDLPWVQSDHVMNVTSTGYAWWLLSLSSLTVNGNSGPSELCSAGCFESGAILDSGFALIALPGACAENFMATLQRETGPSCSVSNGQPVQGVPTLVLECSSLPVTSWPNLNMTLGGVHLTLAPKYYVQVNGTGTRGIFQVAQGITELVLGAAFLNAFYTKYNPSEYWVAFKGVGVNGRR</sequence>
<dbReference type="SUPFAM" id="SSF50630">
    <property type="entry name" value="Acid proteases"/>
    <property type="match status" value="1"/>
</dbReference>
<dbReference type="PANTHER" id="PTHR47966:SF51">
    <property type="entry name" value="BETA-SITE APP-CLEAVING ENZYME, ISOFORM A-RELATED"/>
    <property type="match status" value="1"/>
</dbReference>
<feature type="domain" description="Peptidase A1" evidence="6">
    <location>
        <begin position="130"/>
        <end position="503"/>
    </location>
</feature>
<dbReference type="AlphaFoldDB" id="A0A813EC68"/>
<gene>
    <name evidence="7" type="ORF">PGLA1383_LOCUS18068</name>
</gene>
<dbReference type="GO" id="GO:0006508">
    <property type="term" value="P:proteolysis"/>
    <property type="evidence" value="ECO:0007669"/>
    <property type="project" value="UniProtKB-KW"/>
</dbReference>
<keyword evidence="2" id="KW-0645">Protease</keyword>
<evidence type="ECO:0000256" key="4">
    <source>
        <dbReference type="ARBA" id="ARBA00022801"/>
    </source>
</evidence>
<dbReference type="Pfam" id="PF00026">
    <property type="entry name" value="Asp"/>
    <property type="match status" value="2"/>
</dbReference>
<dbReference type="GO" id="GO:0004190">
    <property type="term" value="F:aspartic-type endopeptidase activity"/>
    <property type="evidence" value="ECO:0007669"/>
    <property type="project" value="UniProtKB-KW"/>
</dbReference>
<comment type="similarity">
    <text evidence="1">Belongs to the peptidase A1 family.</text>
</comment>
<dbReference type="InterPro" id="IPR033121">
    <property type="entry name" value="PEPTIDASE_A1"/>
</dbReference>
<evidence type="ECO:0000259" key="6">
    <source>
        <dbReference type="PROSITE" id="PS51767"/>
    </source>
</evidence>
<organism evidence="7 8">
    <name type="scientific">Polarella glacialis</name>
    <name type="common">Dinoflagellate</name>
    <dbReference type="NCBI Taxonomy" id="89957"/>
    <lineage>
        <taxon>Eukaryota</taxon>
        <taxon>Sar</taxon>
        <taxon>Alveolata</taxon>
        <taxon>Dinophyceae</taxon>
        <taxon>Suessiales</taxon>
        <taxon>Suessiaceae</taxon>
        <taxon>Polarella</taxon>
    </lineage>
</organism>
<dbReference type="PROSITE" id="PS51767">
    <property type="entry name" value="PEPTIDASE_A1"/>
    <property type="match status" value="1"/>
</dbReference>
<evidence type="ECO:0000313" key="8">
    <source>
        <dbReference type="Proteomes" id="UP000654075"/>
    </source>
</evidence>
<evidence type="ECO:0000313" key="7">
    <source>
        <dbReference type="EMBL" id="CAE8599722.1"/>
    </source>
</evidence>
<keyword evidence="5" id="KW-0732">Signal</keyword>
<evidence type="ECO:0000256" key="5">
    <source>
        <dbReference type="SAM" id="SignalP"/>
    </source>
</evidence>
<feature type="chain" id="PRO_5032920911" description="Peptidase A1 domain-containing protein" evidence="5">
    <location>
        <begin position="26"/>
        <end position="511"/>
    </location>
</feature>
<keyword evidence="4" id="KW-0378">Hydrolase</keyword>
<name>A0A813EC68_POLGL</name>
<dbReference type="Proteomes" id="UP000654075">
    <property type="component" value="Unassembled WGS sequence"/>
</dbReference>
<keyword evidence="3" id="KW-0064">Aspartyl protease</keyword>
<comment type="caution">
    <text evidence="7">The sequence shown here is derived from an EMBL/GenBank/DDBJ whole genome shotgun (WGS) entry which is preliminary data.</text>
</comment>
<dbReference type="PANTHER" id="PTHR47966">
    <property type="entry name" value="BETA-SITE APP-CLEAVING ENZYME, ISOFORM A-RELATED"/>
    <property type="match status" value="1"/>
</dbReference>
<evidence type="ECO:0000256" key="3">
    <source>
        <dbReference type="ARBA" id="ARBA00022750"/>
    </source>
</evidence>
<keyword evidence="8" id="KW-1185">Reference proteome</keyword>
<reference evidence="7" key="1">
    <citation type="submission" date="2021-02" db="EMBL/GenBank/DDBJ databases">
        <authorList>
            <person name="Dougan E. K."/>
            <person name="Rhodes N."/>
            <person name="Thang M."/>
            <person name="Chan C."/>
        </authorList>
    </citation>
    <scope>NUCLEOTIDE SEQUENCE</scope>
</reference>
<dbReference type="Gene3D" id="2.40.70.10">
    <property type="entry name" value="Acid Proteases"/>
    <property type="match status" value="2"/>
</dbReference>
<feature type="signal peptide" evidence="5">
    <location>
        <begin position="1"/>
        <end position="25"/>
    </location>
</feature>
<evidence type="ECO:0000256" key="1">
    <source>
        <dbReference type="ARBA" id="ARBA00007447"/>
    </source>
</evidence>
<proteinExistence type="inferred from homology"/>